<feature type="compositionally biased region" description="Acidic residues" evidence="2">
    <location>
        <begin position="885"/>
        <end position="896"/>
    </location>
</feature>
<sequence length="1120" mass="120145">MSTQDSSRPPTPESPLANSLYHATSTIDELTAALANFSRVPSPEPVSALTCCCGKEDCENLKSWLDLKSRLDSRLVLSAEVGQALLQRHAAYVRQHERKLRREDDPFSTNRAEAQSASQSSMTEDLHREIDELTKEKAVLEKRLNQALVNNEVTEVSNKTILQELQEARETISRLTAHHARSVGWDTRLSAALKERDDMQQERDSETHRARLAESRFAALKEKTNKLQAEVRRLQESLEEKRHSRLESSETILRDAKSRLDSFRNSQVGLTAKAAEEELTSVLESLVQDNEILKHDNAELQHLLADAREDVNALQLEVDEQRALAPPPRSGANTPHSRHFHTGSVPSLKDFKLRRNASIESRSRRVSGGAPGSIDLHLNNLTVPLREPLTPDTARSPDSSFAAYAPLSPRSSHISFEIEEDAEKEQEENAEKSRGYKPLFLLTRSRGVQTDAQASTSTHSARSGAMSPSPLPSTLSPYEHQSETSSFSEPHSHSHSSPSTSTNTTTSHLTLILERISQLLNRLTQSDAHTLTNRLKRQNLKVKPADVSHLSRTTISHIVSEALALRGQFRGLLEDENATWVCGRKEVRALLKVVKEVFEEMGALRVVVNDVILDPGSAKRVSELGMSAAGGLGLGLVLKGDRKEKEEAGGGVGEGVAAWMSPFSKLFSPTTNSAAGGSVDRNAATSPGPSGSGLNPRDRARPARFVPKLGPALAASATTVNVEFSGTGVGRSVTSTFTEQGAAMPVLPLAASESTSSADTSLGGGAGSGLMGIFAGAPAPRIADPDPWIVVPPAPPSALGSAASVTTSTSNIDSARTVRKVPSRIFGRVIGASGTNANDLQGTTTIGRSTGRRNLNRLSRNVDAVIDHNDHRRTSVDRPSGAEGGDLDAEEDEEPDYVPPLLERTLRRRGLSDSSIHSTFSSHGAEQAQSPSSPKRSNGRGPASRKAMPDFWGLGLGQGDGVGSVFQALGRTVQGWRSASGAHASGVTSADTDDAGPSPASAYASHVQGPAPSTPKKDRTSASTSRDHSRGTPISSPMKSRRADNSDVTTTSSSILPNLSLSSWAASNVADPVIASSLREESYIHRMAASGASTLRGGRGERARDGVDGHGYHPSGRDFY</sequence>
<proteinExistence type="predicted"/>
<dbReference type="EMBL" id="NHYE01001408">
    <property type="protein sequence ID" value="PPQ95877.1"/>
    <property type="molecule type" value="Genomic_DNA"/>
</dbReference>
<evidence type="ECO:0000256" key="1">
    <source>
        <dbReference type="SAM" id="Coils"/>
    </source>
</evidence>
<gene>
    <name evidence="3" type="ORF">CVT26_015569</name>
</gene>
<feature type="compositionally biased region" description="Basic and acidic residues" evidence="2">
    <location>
        <begin position="865"/>
        <end position="876"/>
    </location>
</feature>
<evidence type="ECO:0000256" key="2">
    <source>
        <dbReference type="SAM" id="MobiDB-lite"/>
    </source>
</evidence>
<comment type="caution">
    <text evidence="3">The sequence shown here is derived from an EMBL/GenBank/DDBJ whole genome shotgun (WGS) entry which is preliminary data.</text>
</comment>
<organism evidence="3 4">
    <name type="scientific">Gymnopilus dilepis</name>
    <dbReference type="NCBI Taxonomy" id="231916"/>
    <lineage>
        <taxon>Eukaryota</taxon>
        <taxon>Fungi</taxon>
        <taxon>Dikarya</taxon>
        <taxon>Basidiomycota</taxon>
        <taxon>Agaricomycotina</taxon>
        <taxon>Agaricomycetes</taxon>
        <taxon>Agaricomycetidae</taxon>
        <taxon>Agaricales</taxon>
        <taxon>Agaricineae</taxon>
        <taxon>Hymenogastraceae</taxon>
        <taxon>Gymnopilus</taxon>
    </lineage>
</organism>
<feature type="compositionally biased region" description="Polar residues" evidence="2">
    <location>
        <begin position="446"/>
        <end position="461"/>
    </location>
</feature>
<feature type="region of interest" description="Disordered" evidence="2">
    <location>
        <begin position="671"/>
        <end position="701"/>
    </location>
</feature>
<reference evidence="3 4" key="1">
    <citation type="journal article" date="2018" name="Evol. Lett.">
        <title>Horizontal gene cluster transfer increased hallucinogenic mushroom diversity.</title>
        <authorList>
            <person name="Reynolds H.T."/>
            <person name="Vijayakumar V."/>
            <person name="Gluck-Thaler E."/>
            <person name="Korotkin H.B."/>
            <person name="Matheny P.B."/>
            <person name="Slot J.C."/>
        </authorList>
    </citation>
    <scope>NUCLEOTIDE SEQUENCE [LARGE SCALE GENOMIC DNA]</scope>
    <source>
        <strain evidence="3 4">SRW20</strain>
    </source>
</reference>
<dbReference type="AlphaFoldDB" id="A0A409XYM6"/>
<evidence type="ECO:0000313" key="3">
    <source>
        <dbReference type="EMBL" id="PPQ95877.1"/>
    </source>
</evidence>
<feature type="region of interest" description="Disordered" evidence="2">
    <location>
        <begin position="387"/>
        <end position="406"/>
    </location>
</feature>
<keyword evidence="1" id="KW-0175">Coiled coil</keyword>
<feature type="coiled-coil region" evidence="1">
    <location>
        <begin position="283"/>
        <end position="324"/>
    </location>
</feature>
<feature type="region of interest" description="Disordered" evidence="2">
    <location>
        <begin position="983"/>
        <end position="1054"/>
    </location>
</feature>
<feature type="compositionally biased region" description="Polar residues" evidence="2">
    <location>
        <begin position="107"/>
        <end position="123"/>
    </location>
</feature>
<feature type="compositionally biased region" description="Basic and acidic residues" evidence="2">
    <location>
        <begin position="1015"/>
        <end position="1030"/>
    </location>
</feature>
<name>A0A409XYM6_9AGAR</name>
<feature type="region of interest" description="Disordered" evidence="2">
    <location>
        <begin position="1091"/>
        <end position="1120"/>
    </location>
</feature>
<evidence type="ECO:0000313" key="4">
    <source>
        <dbReference type="Proteomes" id="UP000284706"/>
    </source>
</evidence>
<feature type="compositionally biased region" description="Low complexity" evidence="2">
    <location>
        <begin position="912"/>
        <end position="922"/>
    </location>
</feature>
<feature type="compositionally biased region" description="Basic and acidic residues" evidence="2">
    <location>
        <begin position="1098"/>
        <end position="1120"/>
    </location>
</feature>
<feature type="compositionally biased region" description="Polar residues" evidence="2">
    <location>
        <begin position="927"/>
        <end position="936"/>
    </location>
</feature>
<dbReference type="InParanoid" id="A0A409XYM6"/>
<accession>A0A409XYM6</accession>
<feature type="region of interest" description="Disordered" evidence="2">
    <location>
        <begin position="833"/>
        <end position="952"/>
    </location>
</feature>
<feature type="compositionally biased region" description="Low complexity" evidence="2">
    <location>
        <begin position="472"/>
        <end position="506"/>
    </location>
</feature>
<feature type="compositionally biased region" description="Polar residues" evidence="2">
    <location>
        <begin position="683"/>
        <end position="693"/>
    </location>
</feature>
<feature type="region of interest" description="Disordered" evidence="2">
    <location>
        <begin position="419"/>
        <end position="438"/>
    </location>
</feature>
<feature type="region of interest" description="Disordered" evidence="2">
    <location>
        <begin position="97"/>
        <end position="124"/>
    </location>
</feature>
<protein>
    <submittedName>
        <fullName evidence="3">Uncharacterized protein</fullName>
    </submittedName>
</protein>
<dbReference type="Proteomes" id="UP000284706">
    <property type="component" value="Unassembled WGS sequence"/>
</dbReference>
<dbReference type="STRING" id="231916.A0A409XYM6"/>
<keyword evidence="4" id="KW-1185">Reference proteome</keyword>
<feature type="region of interest" description="Disordered" evidence="2">
    <location>
        <begin position="324"/>
        <end position="347"/>
    </location>
</feature>
<feature type="region of interest" description="Disordered" evidence="2">
    <location>
        <begin position="446"/>
        <end position="506"/>
    </location>
</feature>
<dbReference type="OrthoDB" id="4088568at2759"/>